<evidence type="ECO:0000313" key="1">
    <source>
        <dbReference type="EMBL" id="ORY00246.1"/>
    </source>
</evidence>
<name>A0A1Y1YQK5_9PLEO</name>
<dbReference type="AlphaFoldDB" id="A0A1Y1YQK5"/>
<sequence>MLRLMSYPVCDPILRSSFSRLVYHPRFPLKNRNRHICLSKITPPDYRRVVESSVSQSMTLARISAQFWLWAIINLLVIAKGAEVDPIVVRGSHFIHKTNDTAFFLGFRYAIQELPL</sequence>
<dbReference type="Proteomes" id="UP000193144">
    <property type="component" value="Unassembled WGS sequence"/>
</dbReference>
<keyword evidence="2" id="KW-1185">Reference proteome</keyword>
<evidence type="ECO:0000313" key="2">
    <source>
        <dbReference type="Proteomes" id="UP000193144"/>
    </source>
</evidence>
<organism evidence="1 2">
    <name type="scientific">Clohesyomyces aquaticus</name>
    <dbReference type="NCBI Taxonomy" id="1231657"/>
    <lineage>
        <taxon>Eukaryota</taxon>
        <taxon>Fungi</taxon>
        <taxon>Dikarya</taxon>
        <taxon>Ascomycota</taxon>
        <taxon>Pezizomycotina</taxon>
        <taxon>Dothideomycetes</taxon>
        <taxon>Pleosporomycetidae</taxon>
        <taxon>Pleosporales</taxon>
        <taxon>Lindgomycetaceae</taxon>
        <taxon>Clohesyomyces</taxon>
    </lineage>
</organism>
<proteinExistence type="predicted"/>
<dbReference type="EMBL" id="MCFA01000186">
    <property type="protein sequence ID" value="ORY00246.1"/>
    <property type="molecule type" value="Genomic_DNA"/>
</dbReference>
<reference evidence="1 2" key="1">
    <citation type="submission" date="2016-07" db="EMBL/GenBank/DDBJ databases">
        <title>Pervasive Adenine N6-methylation of Active Genes in Fungi.</title>
        <authorList>
            <consortium name="DOE Joint Genome Institute"/>
            <person name="Mondo S.J."/>
            <person name="Dannebaum R.O."/>
            <person name="Kuo R.C."/>
            <person name="Labutti K."/>
            <person name="Haridas S."/>
            <person name="Kuo A."/>
            <person name="Salamov A."/>
            <person name="Ahrendt S.R."/>
            <person name="Lipzen A."/>
            <person name="Sullivan W."/>
            <person name="Andreopoulos W.B."/>
            <person name="Clum A."/>
            <person name="Lindquist E."/>
            <person name="Daum C."/>
            <person name="Ramamoorthy G.K."/>
            <person name="Gryganskyi A."/>
            <person name="Culley D."/>
            <person name="Magnuson J.K."/>
            <person name="James T.Y."/>
            <person name="O'Malley M.A."/>
            <person name="Stajich J.E."/>
            <person name="Spatafora J.W."/>
            <person name="Visel A."/>
            <person name="Grigoriev I.V."/>
        </authorList>
    </citation>
    <scope>NUCLEOTIDE SEQUENCE [LARGE SCALE GENOMIC DNA]</scope>
    <source>
        <strain evidence="1 2">CBS 115471</strain>
    </source>
</reference>
<gene>
    <name evidence="1" type="ORF">BCR34DRAFT_115787</name>
</gene>
<protein>
    <submittedName>
        <fullName evidence="1">Uncharacterized protein</fullName>
    </submittedName>
</protein>
<accession>A0A1Y1YQK5</accession>
<comment type="caution">
    <text evidence="1">The sequence shown here is derived from an EMBL/GenBank/DDBJ whole genome shotgun (WGS) entry which is preliminary data.</text>
</comment>